<dbReference type="Proteomes" id="UP000712281">
    <property type="component" value="Unassembled WGS sequence"/>
</dbReference>
<accession>A0A8S9JA61</accession>
<protein>
    <submittedName>
        <fullName evidence="1">Uncharacterized protein</fullName>
    </submittedName>
</protein>
<evidence type="ECO:0000313" key="2">
    <source>
        <dbReference type="Proteomes" id="UP000712281"/>
    </source>
</evidence>
<comment type="caution">
    <text evidence="1">The sequence shown here is derived from an EMBL/GenBank/DDBJ whole genome shotgun (WGS) entry which is preliminary data.</text>
</comment>
<dbReference type="AlphaFoldDB" id="A0A8S9JA61"/>
<proteinExistence type="predicted"/>
<evidence type="ECO:0000313" key="1">
    <source>
        <dbReference type="EMBL" id="KAF2579034.1"/>
    </source>
</evidence>
<name>A0A8S9JA61_BRACR</name>
<gene>
    <name evidence="1" type="ORF">F2Q68_00003533</name>
</gene>
<sequence length="150" mass="16923">MMEKELLELDGKNLQIRQVGVNGDPPDPMLAGARYEIVELLLAVYDCKTGLAGSGEWIITSDFRVHFSSNWACWKDERSLWNPMIGFGSGRYFLWLESPSKVGQTPSGCRDRLIGLNLLSMAASSDRRLLIRSRSIPVTLRQHLLPDILF</sequence>
<organism evidence="1 2">
    <name type="scientific">Brassica cretica</name>
    <name type="common">Mustard</name>
    <dbReference type="NCBI Taxonomy" id="69181"/>
    <lineage>
        <taxon>Eukaryota</taxon>
        <taxon>Viridiplantae</taxon>
        <taxon>Streptophyta</taxon>
        <taxon>Embryophyta</taxon>
        <taxon>Tracheophyta</taxon>
        <taxon>Spermatophyta</taxon>
        <taxon>Magnoliopsida</taxon>
        <taxon>eudicotyledons</taxon>
        <taxon>Gunneridae</taxon>
        <taxon>Pentapetalae</taxon>
        <taxon>rosids</taxon>
        <taxon>malvids</taxon>
        <taxon>Brassicales</taxon>
        <taxon>Brassicaceae</taxon>
        <taxon>Brassiceae</taxon>
        <taxon>Brassica</taxon>
    </lineage>
</organism>
<dbReference type="EMBL" id="QGKW02001660">
    <property type="protein sequence ID" value="KAF2579034.1"/>
    <property type="molecule type" value="Genomic_DNA"/>
</dbReference>
<reference evidence="1" key="1">
    <citation type="submission" date="2019-12" db="EMBL/GenBank/DDBJ databases">
        <title>Genome sequencing and annotation of Brassica cretica.</title>
        <authorList>
            <person name="Studholme D.J."/>
            <person name="Sarris P.F."/>
        </authorList>
    </citation>
    <scope>NUCLEOTIDE SEQUENCE</scope>
    <source>
        <strain evidence="1">PFS-001/15</strain>
        <tissue evidence="1">Leaf</tissue>
    </source>
</reference>